<feature type="domain" description="ABC transporter" evidence="5">
    <location>
        <begin position="9"/>
        <end position="245"/>
    </location>
</feature>
<dbReference type="PANTHER" id="PTHR43790:SF9">
    <property type="entry name" value="GALACTOFURANOSE TRANSPORTER ATP-BINDING PROTEIN YTFR"/>
    <property type="match status" value="1"/>
</dbReference>
<keyword evidence="1" id="KW-0813">Transport</keyword>
<name>C7QZ42_JONDD</name>
<dbReference type="AlphaFoldDB" id="C7QZ42"/>
<dbReference type="PANTHER" id="PTHR43790">
    <property type="entry name" value="CARBOHYDRATE TRANSPORT ATP-BINDING PROTEIN MG119-RELATED"/>
    <property type="match status" value="1"/>
</dbReference>
<dbReference type="InterPro" id="IPR003593">
    <property type="entry name" value="AAA+_ATPase"/>
</dbReference>
<evidence type="ECO:0000313" key="6">
    <source>
        <dbReference type="EMBL" id="ACV07950.1"/>
    </source>
</evidence>
<proteinExistence type="predicted"/>
<evidence type="ECO:0000259" key="5">
    <source>
        <dbReference type="PROSITE" id="PS50893"/>
    </source>
</evidence>
<dbReference type="EMBL" id="CP001706">
    <property type="protein sequence ID" value="ACV07950.1"/>
    <property type="molecule type" value="Genomic_DNA"/>
</dbReference>
<sequence length="511" mass="55026">MSGGVEPLVQLRSVTVSFDGHVALDDVSLDLFPGEIHALMGQNGAGKSTLVQVLNGVIQPDRGSIVVDGCERVFRSPSDALAVGVAMVFQDIHLGPTLTVAENVMLGREVRSRWGIDWAGTKARAVEQLSELGLGDLDVDTRLSLLSPPTQQLVAIARAMVARPRVLLLDEPTSSLEIADVKRLFGVLRTLRERGVAIVFISHFLEQVCAVSDRVSVLRDGRHVEVCRTQEVDRTTLISLMLGEDVESLRRLGAERRDHQHDAEGPRVLDAVGVGRRGVIESTDVVVHAGEIVGFAGLRGSGRTELAHVLAGVLSADSGVVLMSGERVQFRGPGSGVRHGVALSSELRSDDGIIAGMSVRDNMLLALQAMRGWRFPISRAEGDSVVGYYMSLFRMEGVDPGACAGVQSGGTQQKIVLARWLAIHPRVLILDEPTRGIDVGTTVEIQRRIAQLAVEGMAIIFISSDLEEVVRLSDRIVVLKDRMKIGELHNGPGVTVDTVVELIAACEDESL</sequence>
<gene>
    <name evidence="6" type="ordered locus">Jden_0277</name>
</gene>
<dbReference type="Pfam" id="PF00005">
    <property type="entry name" value="ABC_tran"/>
    <property type="match status" value="2"/>
</dbReference>
<dbReference type="GO" id="GO:0005524">
    <property type="term" value="F:ATP binding"/>
    <property type="evidence" value="ECO:0007669"/>
    <property type="project" value="UniProtKB-KW"/>
</dbReference>
<dbReference type="SUPFAM" id="SSF52540">
    <property type="entry name" value="P-loop containing nucleoside triphosphate hydrolases"/>
    <property type="match status" value="2"/>
</dbReference>
<evidence type="ECO:0000256" key="1">
    <source>
        <dbReference type="ARBA" id="ARBA00022448"/>
    </source>
</evidence>
<evidence type="ECO:0000256" key="4">
    <source>
        <dbReference type="ARBA" id="ARBA00022840"/>
    </source>
</evidence>
<dbReference type="SMART" id="SM00382">
    <property type="entry name" value="AAA"/>
    <property type="match status" value="2"/>
</dbReference>
<dbReference type="InterPro" id="IPR050107">
    <property type="entry name" value="ABC_carbohydrate_import_ATPase"/>
</dbReference>
<protein>
    <submittedName>
        <fullName evidence="6">ABC transporter related</fullName>
    </submittedName>
</protein>
<evidence type="ECO:0000313" key="7">
    <source>
        <dbReference type="Proteomes" id="UP000000628"/>
    </source>
</evidence>
<keyword evidence="4" id="KW-0067">ATP-binding</keyword>
<dbReference type="STRING" id="471856.Jden_0277"/>
<keyword evidence="3" id="KW-0547">Nucleotide-binding</keyword>
<dbReference type="CDD" id="cd03216">
    <property type="entry name" value="ABC_Carb_Monos_I"/>
    <property type="match status" value="1"/>
</dbReference>
<evidence type="ECO:0000256" key="3">
    <source>
        <dbReference type="ARBA" id="ARBA00022741"/>
    </source>
</evidence>
<dbReference type="KEGG" id="jde:Jden_0277"/>
<dbReference type="Proteomes" id="UP000000628">
    <property type="component" value="Chromosome"/>
</dbReference>
<dbReference type="PROSITE" id="PS50893">
    <property type="entry name" value="ABC_TRANSPORTER_2"/>
    <property type="match status" value="2"/>
</dbReference>
<dbReference type="HOGENOM" id="CLU_000604_92_2_11"/>
<keyword evidence="7" id="KW-1185">Reference proteome</keyword>
<dbReference type="InterPro" id="IPR003439">
    <property type="entry name" value="ABC_transporter-like_ATP-bd"/>
</dbReference>
<dbReference type="RefSeq" id="WP_015770579.1">
    <property type="nucleotide sequence ID" value="NC_013174.1"/>
</dbReference>
<reference evidence="6 7" key="1">
    <citation type="journal article" date="2009" name="Stand. Genomic Sci.">
        <title>Complete genome sequence of Jonesia denitrificans type strain (Prevot 55134).</title>
        <authorList>
            <person name="Pukall R."/>
            <person name="Gehrich-Schroter G."/>
            <person name="Lapidus A."/>
            <person name="Nolan M."/>
            <person name="Glavina Del Rio T."/>
            <person name="Lucas S."/>
            <person name="Chen F."/>
            <person name="Tice H."/>
            <person name="Pitluck S."/>
            <person name="Cheng J.F."/>
            <person name="Copeland A."/>
            <person name="Saunders E."/>
            <person name="Brettin T."/>
            <person name="Detter J.C."/>
            <person name="Bruce D."/>
            <person name="Goodwin L."/>
            <person name="Pati A."/>
            <person name="Ivanova N."/>
            <person name="Mavromatis K."/>
            <person name="Ovchinnikova G."/>
            <person name="Chen A."/>
            <person name="Palaniappan K."/>
            <person name="Land M."/>
            <person name="Hauser L."/>
            <person name="Chang Y.J."/>
            <person name="Jeffries C.D."/>
            <person name="Chain P."/>
            <person name="Goker M."/>
            <person name="Bristow J."/>
            <person name="Eisen J.A."/>
            <person name="Markowitz V."/>
            <person name="Hugenholtz P."/>
            <person name="Kyrpides N.C."/>
            <person name="Klenk H.P."/>
            <person name="Han C."/>
        </authorList>
    </citation>
    <scope>NUCLEOTIDE SEQUENCE [LARGE SCALE GENOMIC DNA]</scope>
    <source>
        <strain evidence="7">ATCC 14870 / DSM 20603 / BCRC 15368 / CIP 55.134 / JCM 11481 / NBRC 15587 / NCTC 10816 / Prevot 55134</strain>
    </source>
</reference>
<feature type="domain" description="ABC transporter" evidence="5">
    <location>
        <begin position="263"/>
        <end position="506"/>
    </location>
</feature>
<dbReference type="eggNOG" id="COG1129">
    <property type="taxonomic scope" value="Bacteria"/>
</dbReference>
<dbReference type="OrthoDB" id="39350at2"/>
<dbReference type="GO" id="GO:0016887">
    <property type="term" value="F:ATP hydrolysis activity"/>
    <property type="evidence" value="ECO:0007669"/>
    <property type="project" value="InterPro"/>
</dbReference>
<dbReference type="CDD" id="cd03215">
    <property type="entry name" value="ABC_Carb_Monos_II"/>
    <property type="match status" value="1"/>
</dbReference>
<evidence type="ECO:0000256" key="2">
    <source>
        <dbReference type="ARBA" id="ARBA00022737"/>
    </source>
</evidence>
<keyword evidence="2" id="KW-0677">Repeat</keyword>
<accession>C7QZ42</accession>
<organism evidence="6 7">
    <name type="scientific">Jonesia denitrificans (strain ATCC 14870 / DSM 20603 / BCRC 15368 / CIP 55.134 / JCM 11481 / NBRC 15587 / NCTC 10816 / Prevot 55134)</name>
    <name type="common">Listeria denitrificans</name>
    <dbReference type="NCBI Taxonomy" id="471856"/>
    <lineage>
        <taxon>Bacteria</taxon>
        <taxon>Bacillati</taxon>
        <taxon>Actinomycetota</taxon>
        <taxon>Actinomycetes</taxon>
        <taxon>Micrococcales</taxon>
        <taxon>Jonesiaceae</taxon>
        <taxon>Jonesia</taxon>
    </lineage>
</organism>
<dbReference type="InterPro" id="IPR027417">
    <property type="entry name" value="P-loop_NTPase"/>
</dbReference>
<dbReference type="Gene3D" id="3.40.50.300">
    <property type="entry name" value="P-loop containing nucleotide triphosphate hydrolases"/>
    <property type="match status" value="2"/>
</dbReference>